<evidence type="ECO:0000313" key="1">
    <source>
        <dbReference type="EMBL" id="PKU36355.1"/>
    </source>
</evidence>
<keyword evidence="2" id="KW-1185">Reference proteome</keyword>
<dbReference type="EMBL" id="KZ507702">
    <property type="protein sequence ID" value="PKU36355.1"/>
    <property type="molecule type" value="Genomic_DNA"/>
</dbReference>
<reference evidence="2" key="2">
    <citation type="submission" date="2017-12" db="EMBL/GenBank/DDBJ databases">
        <title>Genome sequence of the Bar-tailed Godwit (Limosa lapponica baueri).</title>
        <authorList>
            <person name="Lima N.C.B."/>
            <person name="Parody-Merino A.M."/>
            <person name="Battley P.F."/>
            <person name="Fidler A.E."/>
            <person name="Prosdocimi F."/>
        </authorList>
    </citation>
    <scope>NUCLEOTIDE SEQUENCE [LARGE SCALE GENOMIC DNA]</scope>
</reference>
<gene>
    <name evidence="1" type="ORF">llap_13342</name>
</gene>
<sequence>MNKQLLMGLRKKRRVYHLWKKGQATQEEYRHLVRLYREKIRKAKAQLELNLATNIRDNKKCFYKYINKKRVTENVHPLLDDGGNFATKDKEKAEMLNAFFASVFNSQTTYPQGVQPPELEDKDGEQNNPPIIQEEVVNDLLMHLDIHKSVGLDGIHPRVLRELAGELTKPLSIIYQQSWSTGEVPGDWRVANVTPIYKKGQKENPGNYKTVSLTSVPGKIIERIILSELT</sequence>
<dbReference type="AlphaFoldDB" id="A0A2I0TRD6"/>
<dbReference type="PANTHER" id="PTHR33395:SF22">
    <property type="entry name" value="REVERSE TRANSCRIPTASE DOMAIN-CONTAINING PROTEIN"/>
    <property type="match status" value="1"/>
</dbReference>
<evidence type="ECO:0000313" key="2">
    <source>
        <dbReference type="Proteomes" id="UP000233556"/>
    </source>
</evidence>
<proteinExistence type="predicted"/>
<reference evidence="2" key="1">
    <citation type="submission" date="2017-11" db="EMBL/GenBank/DDBJ databases">
        <authorList>
            <person name="Lima N.C."/>
            <person name="Parody-Merino A.M."/>
            <person name="Battley P.F."/>
            <person name="Fidler A.E."/>
            <person name="Prosdocimi F."/>
        </authorList>
    </citation>
    <scope>NUCLEOTIDE SEQUENCE [LARGE SCALE GENOMIC DNA]</scope>
</reference>
<keyword evidence="1" id="KW-0695">RNA-directed DNA polymerase</keyword>
<dbReference type="Proteomes" id="UP000233556">
    <property type="component" value="Unassembled WGS sequence"/>
</dbReference>
<dbReference type="PANTHER" id="PTHR33395">
    <property type="entry name" value="TRANSCRIPTASE, PUTATIVE-RELATED-RELATED"/>
    <property type="match status" value="1"/>
</dbReference>
<organism evidence="1 2">
    <name type="scientific">Limosa lapponica baueri</name>
    <dbReference type="NCBI Taxonomy" id="1758121"/>
    <lineage>
        <taxon>Eukaryota</taxon>
        <taxon>Metazoa</taxon>
        <taxon>Chordata</taxon>
        <taxon>Craniata</taxon>
        <taxon>Vertebrata</taxon>
        <taxon>Euteleostomi</taxon>
        <taxon>Archelosauria</taxon>
        <taxon>Archosauria</taxon>
        <taxon>Dinosauria</taxon>
        <taxon>Saurischia</taxon>
        <taxon>Theropoda</taxon>
        <taxon>Coelurosauria</taxon>
        <taxon>Aves</taxon>
        <taxon>Neognathae</taxon>
        <taxon>Neoaves</taxon>
        <taxon>Charadriiformes</taxon>
        <taxon>Scolopacidae</taxon>
        <taxon>Limosa</taxon>
    </lineage>
</organism>
<keyword evidence="1" id="KW-0808">Transferase</keyword>
<dbReference type="GO" id="GO:0007508">
    <property type="term" value="P:larval heart development"/>
    <property type="evidence" value="ECO:0007669"/>
    <property type="project" value="TreeGrafter"/>
</dbReference>
<dbReference type="GO" id="GO:0061343">
    <property type="term" value="P:cell adhesion involved in heart morphogenesis"/>
    <property type="evidence" value="ECO:0007669"/>
    <property type="project" value="TreeGrafter"/>
</dbReference>
<keyword evidence="1" id="KW-0548">Nucleotidyltransferase</keyword>
<name>A0A2I0TRD6_LIMLA</name>
<protein>
    <submittedName>
        <fullName evidence="1">Rna-directed dna polymerase from mobile element jockey-like</fullName>
    </submittedName>
</protein>
<dbReference type="GO" id="GO:0003964">
    <property type="term" value="F:RNA-directed DNA polymerase activity"/>
    <property type="evidence" value="ECO:0007669"/>
    <property type="project" value="UniProtKB-KW"/>
</dbReference>
<accession>A0A2I0TRD6</accession>
<dbReference type="GO" id="GO:0031012">
    <property type="term" value="C:extracellular matrix"/>
    <property type="evidence" value="ECO:0007669"/>
    <property type="project" value="TreeGrafter"/>
</dbReference>
<dbReference type="OrthoDB" id="416454at2759"/>